<dbReference type="GO" id="GO:0003677">
    <property type="term" value="F:DNA binding"/>
    <property type="evidence" value="ECO:0007669"/>
    <property type="project" value="InterPro"/>
</dbReference>
<gene>
    <name evidence="3" type="ORF">SAMN06297382_1043</name>
</gene>
<proteinExistence type="predicted"/>
<reference evidence="3 4" key="1">
    <citation type="submission" date="2017-07" db="EMBL/GenBank/DDBJ databases">
        <authorList>
            <person name="Sun Z.S."/>
            <person name="Albrecht U."/>
            <person name="Echele G."/>
            <person name="Lee C.C."/>
        </authorList>
    </citation>
    <scope>NUCLEOTIDE SEQUENCE [LARGE SCALE GENOMIC DNA]</scope>
    <source>
        <strain evidence="3 4">CGMCC 1.12710</strain>
    </source>
</reference>
<dbReference type="Proteomes" id="UP000198346">
    <property type="component" value="Unassembled WGS sequence"/>
</dbReference>
<dbReference type="OrthoDB" id="9797478at2"/>
<evidence type="ECO:0000256" key="1">
    <source>
        <dbReference type="SAM" id="MobiDB-lite"/>
    </source>
</evidence>
<feature type="compositionally biased region" description="Basic residues" evidence="1">
    <location>
        <begin position="108"/>
        <end position="117"/>
    </location>
</feature>
<name>A0A239PPE5_9PROT</name>
<keyword evidence="4" id="KW-1185">Reference proteome</keyword>
<sequence>MGRTVDEIMKSLPAARRRKIEARAAALVAEEASLQDLRKAMGLTQTRMAQRLGVGQDTVSRIERRADMLLSTLGEYVKGMGGELSLIAEFPGRPPVRLAMLEPLSRAPARRAKKPARSRLPAPARKRRKPA</sequence>
<feature type="domain" description="HTH cro/C1-type" evidence="2">
    <location>
        <begin position="34"/>
        <end position="64"/>
    </location>
</feature>
<dbReference type="InterPro" id="IPR001387">
    <property type="entry name" value="Cro/C1-type_HTH"/>
</dbReference>
<dbReference type="InterPro" id="IPR010982">
    <property type="entry name" value="Lambda_DNA-bd_dom_sf"/>
</dbReference>
<dbReference type="SMART" id="SM00530">
    <property type="entry name" value="HTH_XRE"/>
    <property type="match status" value="1"/>
</dbReference>
<dbReference type="EMBL" id="FZQA01000002">
    <property type="protein sequence ID" value="SNT72020.1"/>
    <property type="molecule type" value="Genomic_DNA"/>
</dbReference>
<evidence type="ECO:0000313" key="3">
    <source>
        <dbReference type="EMBL" id="SNT72020.1"/>
    </source>
</evidence>
<dbReference type="Pfam" id="PF01381">
    <property type="entry name" value="HTH_3"/>
    <property type="match status" value="1"/>
</dbReference>
<evidence type="ECO:0000259" key="2">
    <source>
        <dbReference type="PROSITE" id="PS50943"/>
    </source>
</evidence>
<dbReference type="AlphaFoldDB" id="A0A239PPE5"/>
<dbReference type="Gene3D" id="1.10.260.40">
    <property type="entry name" value="lambda repressor-like DNA-binding domains"/>
    <property type="match status" value="1"/>
</dbReference>
<dbReference type="SUPFAM" id="SSF47413">
    <property type="entry name" value="lambda repressor-like DNA-binding domains"/>
    <property type="match status" value="1"/>
</dbReference>
<protein>
    <submittedName>
        <fullName evidence="3">Helix-turn-helix domain-containing protein</fullName>
    </submittedName>
</protein>
<dbReference type="CDD" id="cd00093">
    <property type="entry name" value="HTH_XRE"/>
    <property type="match status" value="1"/>
</dbReference>
<dbReference type="PROSITE" id="PS50943">
    <property type="entry name" value="HTH_CROC1"/>
    <property type="match status" value="1"/>
</dbReference>
<evidence type="ECO:0000313" key="4">
    <source>
        <dbReference type="Proteomes" id="UP000198346"/>
    </source>
</evidence>
<organism evidence="3 4">
    <name type="scientific">Amphiplicatus metriothermophilus</name>
    <dbReference type="NCBI Taxonomy" id="1519374"/>
    <lineage>
        <taxon>Bacteria</taxon>
        <taxon>Pseudomonadati</taxon>
        <taxon>Pseudomonadota</taxon>
        <taxon>Alphaproteobacteria</taxon>
        <taxon>Parvularculales</taxon>
        <taxon>Parvularculaceae</taxon>
        <taxon>Amphiplicatus</taxon>
    </lineage>
</organism>
<accession>A0A239PPE5</accession>
<feature type="region of interest" description="Disordered" evidence="1">
    <location>
        <begin position="104"/>
        <end position="131"/>
    </location>
</feature>